<gene>
    <name evidence="2" type="ORF">SAMN05720469_10519</name>
</gene>
<evidence type="ECO:0000313" key="3">
    <source>
        <dbReference type="Proteomes" id="UP000184275"/>
    </source>
</evidence>
<evidence type="ECO:0008006" key="4">
    <source>
        <dbReference type="Google" id="ProtNLM"/>
    </source>
</evidence>
<proteinExistence type="predicted"/>
<evidence type="ECO:0000256" key="1">
    <source>
        <dbReference type="SAM" id="Phobius"/>
    </source>
</evidence>
<feature type="transmembrane region" description="Helical" evidence="1">
    <location>
        <begin position="186"/>
        <end position="205"/>
    </location>
</feature>
<protein>
    <recommendedName>
        <fullName evidence="4">PEGA domain-containing protein</fullName>
    </recommendedName>
</protein>
<dbReference type="RefSeq" id="WP_073302875.1">
    <property type="nucleotide sequence ID" value="NZ_FRAW01000005.1"/>
</dbReference>
<keyword evidence="1" id="KW-1133">Transmembrane helix</keyword>
<organism evidence="2 3">
    <name type="scientific">Fibrobacter intestinalis</name>
    <dbReference type="NCBI Taxonomy" id="28122"/>
    <lineage>
        <taxon>Bacteria</taxon>
        <taxon>Pseudomonadati</taxon>
        <taxon>Fibrobacterota</taxon>
        <taxon>Fibrobacteria</taxon>
        <taxon>Fibrobacterales</taxon>
        <taxon>Fibrobacteraceae</taxon>
        <taxon>Fibrobacter</taxon>
    </lineage>
</organism>
<feature type="transmembrane region" description="Helical" evidence="1">
    <location>
        <begin position="122"/>
        <end position="141"/>
    </location>
</feature>
<evidence type="ECO:0000313" key="2">
    <source>
        <dbReference type="EMBL" id="SHK39154.1"/>
    </source>
</evidence>
<dbReference type="EMBL" id="FRAW01000005">
    <property type="protein sequence ID" value="SHK39154.1"/>
    <property type="molecule type" value="Genomic_DNA"/>
</dbReference>
<name>A0A1M6S2U9_9BACT</name>
<sequence length="206" mass="23238">MKVLLISFILLCVPIFGEAPQKSLRISTWPAGAEVYTGKRPDSFVSKAQAVTPDSLNLSAEDSIVQVTFFKPGYADTTIDIHLRYPGKNFVWIELQEESDLDKLEWQNAIIAKRENRRIGKVLFYSGFVPLALSGAFAGIAEMKFREAEDARDKMEKSIIHESENFKNFQRDFHDEKQSGKHFRTASFVSLGISAVLFAAAAVFYF</sequence>
<reference evidence="3" key="1">
    <citation type="submission" date="2016-11" db="EMBL/GenBank/DDBJ databases">
        <authorList>
            <person name="Varghese N."/>
            <person name="Submissions S."/>
        </authorList>
    </citation>
    <scope>NUCLEOTIDE SEQUENCE [LARGE SCALE GENOMIC DNA]</scope>
    <source>
        <strain evidence="3">UWOS</strain>
    </source>
</reference>
<dbReference type="AlphaFoldDB" id="A0A1M6S2U9"/>
<keyword evidence="1" id="KW-0472">Membrane</keyword>
<keyword evidence="1" id="KW-0812">Transmembrane</keyword>
<keyword evidence="3" id="KW-1185">Reference proteome</keyword>
<dbReference type="Proteomes" id="UP000184275">
    <property type="component" value="Unassembled WGS sequence"/>
</dbReference>
<accession>A0A1M6S2U9</accession>